<keyword evidence="1" id="KW-0732">Signal</keyword>
<protein>
    <recommendedName>
        <fullName evidence="2">CNP1-like uncharacterized domain-containing protein</fullName>
    </recommendedName>
</protein>
<dbReference type="EMBL" id="MFSU01000017">
    <property type="protein sequence ID" value="OGI48858.1"/>
    <property type="molecule type" value="Genomic_DNA"/>
</dbReference>
<dbReference type="AlphaFoldDB" id="A0A1F6TUN7"/>
<name>A0A1F6TUN7_9PROT</name>
<feature type="signal peptide" evidence="1">
    <location>
        <begin position="1"/>
        <end position="25"/>
    </location>
</feature>
<evidence type="ECO:0000259" key="2">
    <source>
        <dbReference type="Pfam" id="PF08750"/>
    </source>
</evidence>
<sequence length="184" mass="20777">MSHTRSPRHRPISLAFLLVPLIAFSAPLSAAKSPFDYEQRGSGYVERPEDIWKESEVAIPAYPEEGNLLPIPRQPGSTLKLYVDAGSVSRAPDRVLRFAFVVETPGGARNVFYDGVRCETGEYKTYAIGTSARVLQPVKDAKWRPIPDRGSNAFRLRLFRDYVCDESGSARPVRDFIERIKYRN</sequence>
<comment type="caution">
    <text evidence="3">The sequence shown here is derived from an EMBL/GenBank/DDBJ whole genome shotgun (WGS) entry which is preliminary data.</text>
</comment>
<dbReference type="STRING" id="1817760.A2151_00360"/>
<reference evidence="3 4" key="1">
    <citation type="journal article" date="2016" name="Nat. Commun.">
        <title>Thousands of microbial genomes shed light on interconnected biogeochemical processes in an aquifer system.</title>
        <authorList>
            <person name="Anantharaman K."/>
            <person name="Brown C.T."/>
            <person name="Hug L.A."/>
            <person name="Sharon I."/>
            <person name="Castelle C.J."/>
            <person name="Probst A.J."/>
            <person name="Thomas B.C."/>
            <person name="Singh A."/>
            <person name="Wilkins M.J."/>
            <person name="Karaoz U."/>
            <person name="Brodie E.L."/>
            <person name="Williams K.H."/>
            <person name="Hubbard S.S."/>
            <person name="Banfield J.F."/>
        </authorList>
    </citation>
    <scope>NUCLEOTIDE SEQUENCE [LARGE SCALE GENOMIC DNA]</scope>
</reference>
<accession>A0A1F6TUN7</accession>
<feature type="domain" description="CNP1-like uncharacterised" evidence="2">
    <location>
        <begin position="50"/>
        <end position="181"/>
    </location>
</feature>
<gene>
    <name evidence="3" type="ORF">A2151_00360</name>
</gene>
<evidence type="ECO:0000313" key="4">
    <source>
        <dbReference type="Proteomes" id="UP000178885"/>
    </source>
</evidence>
<evidence type="ECO:0000313" key="3">
    <source>
        <dbReference type="EMBL" id="OGI48858.1"/>
    </source>
</evidence>
<dbReference type="Proteomes" id="UP000178885">
    <property type="component" value="Unassembled WGS sequence"/>
</dbReference>
<organism evidence="3 4">
    <name type="scientific">Candidatus Muproteobacteria bacterium RBG_16_65_34</name>
    <dbReference type="NCBI Taxonomy" id="1817760"/>
    <lineage>
        <taxon>Bacteria</taxon>
        <taxon>Pseudomonadati</taxon>
        <taxon>Pseudomonadota</taxon>
        <taxon>Candidatus Muproteobacteria</taxon>
    </lineage>
</organism>
<feature type="chain" id="PRO_5009526860" description="CNP1-like uncharacterized domain-containing protein" evidence="1">
    <location>
        <begin position="26"/>
        <end position="184"/>
    </location>
</feature>
<evidence type="ECO:0000256" key="1">
    <source>
        <dbReference type="SAM" id="SignalP"/>
    </source>
</evidence>
<dbReference type="InterPro" id="IPR014861">
    <property type="entry name" value="CNP1-like_dom"/>
</dbReference>
<dbReference type="Pfam" id="PF08750">
    <property type="entry name" value="CNP1"/>
    <property type="match status" value="1"/>
</dbReference>
<proteinExistence type="predicted"/>